<organism evidence="1 2">
    <name type="scientific">Eiseniibacteriota bacterium</name>
    <dbReference type="NCBI Taxonomy" id="2212470"/>
    <lineage>
        <taxon>Bacteria</taxon>
        <taxon>Candidatus Eiseniibacteriota</taxon>
    </lineage>
</organism>
<comment type="caution">
    <text evidence="1">The sequence shown here is derived from an EMBL/GenBank/DDBJ whole genome shotgun (WGS) entry which is preliminary data.</text>
</comment>
<reference evidence="1 2" key="1">
    <citation type="journal article" date="2019" name="Nat. Microbiol.">
        <title>Mediterranean grassland soil C-N compound turnover is dependent on rainfall and depth, and is mediated by genomically divergent microorganisms.</title>
        <authorList>
            <person name="Diamond S."/>
            <person name="Andeer P.F."/>
            <person name="Li Z."/>
            <person name="Crits-Christoph A."/>
            <person name="Burstein D."/>
            <person name="Anantharaman K."/>
            <person name="Lane K.R."/>
            <person name="Thomas B.C."/>
            <person name="Pan C."/>
            <person name="Northen T.R."/>
            <person name="Banfield J.F."/>
        </authorList>
    </citation>
    <scope>NUCLEOTIDE SEQUENCE [LARGE SCALE GENOMIC DNA]</scope>
    <source>
        <strain evidence="1">WS_3</strain>
    </source>
</reference>
<dbReference type="Proteomes" id="UP000320184">
    <property type="component" value="Unassembled WGS sequence"/>
</dbReference>
<feature type="non-terminal residue" evidence="1">
    <location>
        <position position="142"/>
    </location>
</feature>
<dbReference type="InterPro" id="IPR024083">
    <property type="entry name" value="Fumarase/histidase_N"/>
</dbReference>
<dbReference type="InterPro" id="IPR008948">
    <property type="entry name" value="L-Aspartase-like"/>
</dbReference>
<gene>
    <name evidence="1" type="ORF">E6K73_09045</name>
</gene>
<dbReference type="InterPro" id="IPR001106">
    <property type="entry name" value="Aromatic_Lyase"/>
</dbReference>
<dbReference type="EMBL" id="VBOT01000112">
    <property type="protein sequence ID" value="TMQ49881.1"/>
    <property type="molecule type" value="Genomic_DNA"/>
</dbReference>
<dbReference type="PANTHER" id="PTHR10362">
    <property type="entry name" value="HISTIDINE AMMONIA-LYASE"/>
    <property type="match status" value="1"/>
</dbReference>
<dbReference type="InterPro" id="IPR022313">
    <property type="entry name" value="Phe/His_NH3-lyase_AS"/>
</dbReference>
<dbReference type="PROSITE" id="PS00488">
    <property type="entry name" value="PAL_HISTIDASE"/>
    <property type="match status" value="1"/>
</dbReference>
<feature type="non-terminal residue" evidence="1">
    <location>
        <position position="1"/>
    </location>
</feature>
<evidence type="ECO:0000313" key="1">
    <source>
        <dbReference type="EMBL" id="TMQ49881.1"/>
    </source>
</evidence>
<dbReference type="Gene3D" id="1.10.275.10">
    <property type="entry name" value="Fumarase/aspartase (N-terminal domain)"/>
    <property type="match status" value="1"/>
</dbReference>
<name>A0A538SES9_UNCEI</name>
<evidence type="ECO:0000313" key="2">
    <source>
        <dbReference type="Proteomes" id="UP000320184"/>
    </source>
</evidence>
<accession>A0A538SES9</accession>
<dbReference type="AlphaFoldDB" id="A0A538SES9"/>
<dbReference type="GO" id="GO:0016841">
    <property type="term" value="F:ammonia-lyase activity"/>
    <property type="evidence" value="ECO:0007669"/>
    <property type="project" value="InterPro"/>
</dbReference>
<protein>
    <submittedName>
        <fullName evidence="1">Aromatic amino acid lyase</fullName>
    </submittedName>
</protein>
<proteinExistence type="predicted"/>
<sequence>VVERALERGEAIYGVTTGFGDLKDKRIPSDQVRTLQLNLLRSHAAGVGAVAPRDVVRAMLLLRAASLAQGYSGCRPDLVDALVAMLEQDVTPIVPLEGSVGASGDLAPLAHLGLVLVGEGEAWLGVRRMPAGLALRGAGLQP</sequence>
<dbReference type="Pfam" id="PF00221">
    <property type="entry name" value="Lyase_aromatic"/>
    <property type="match status" value="1"/>
</dbReference>
<dbReference type="SUPFAM" id="SSF48557">
    <property type="entry name" value="L-aspartase-like"/>
    <property type="match status" value="1"/>
</dbReference>
<keyword evidence="1" id="KW-0456">Lyase</keyword>